<evidence type="ECO:0000313" key="2">
    <source>
        <dbReference type="EMBL" id="EEB45483.1"/>
    </source>
</evidence>
<dbReference type="AlphaFoldDB" id="B6XGT6"/>
<evidence type="ECO:0000256" key="1">
    <source>
        <dbReference type="SAM" id="Phobius"/>
    </source>
</evidence>
<organism evidence="2 3">
    <name type="scientific">Providencia alcalifaciens DSM 30120</name>
    <dbReference type="NCBI Taxonomy" id="520999"/>
    <lineage>
        <taxon>Bacteria</taxon>
        <taxon>Pseudomonadati</taxon>
        <taxon>Pseudomonadota</taxon>
        <taxon>Gammaproteobacteria</taxon>
        <taxon>Enterobacterales</taxon>
        <taxon>Morganellaceae</taxon>
        <taxon>Providencia</taxon>
    </lineage>
</organism>
<gene>
    <name evidence="2" type="ORF">PROVALCAL_02572</name>
</gene>
<sequence>MELIMYDELAKILTALCAFGFFIPLIFVISIKDKKSLLRDACLFIMFIVAIIFICLSSMGMLKFK</sequence>
<keyword evidence="1" id="KW-0812">Transmembrane</keyword>
<reference evidence="2 3" key="2">
    <citation type="submission" date="2008-10" db="EMBL/GenBank/DDBJ databases">
        <authorList>
            <person name="Fulton L."/>
            <person name="Clifton S."/>
            <person name="Fulton B."/>
            <person name="Xu J."/>
            <person name="Minx P."/>
            <person name="Pepin K.H."/>
            <person name="Johnson M."/>
            <person name="Bhonagiri V."/>
            <person name="Nash W.E."/>
            <person name="Mardis E.R."/>
            <person name="Wilson R.K."/>
        </authorList>
    </citation>
    <scope>NUCLEOTIDE SEQUENCE [LARGE SCALE GENOMIC DNA]</scope>
    <source>
        <strain evidence="2 3">DSM 30120</strain>
    </source>
</reference>
<proteinExistence type="predicted"/>
<evidence type="ECO:0000313" key="3">
    <source>
        <dbReference type="Proteomes" id="UP000003729"/>
    </source>
</evidence>
<keyword evidence="1" id="KW-0472">Membrane</keyword>
<reference evidence="2 3" key="1">
    <citation type="submission" date="2008-10" db="EMBL/GenBank/DDBJ databases">
        <title>Draft genome sequence of Providencia alcalifaciens (DSM 30120).</title>
        <authorList>
            <person name="Sudarsanam P."/>
            <person name="Ley R."/>
            <person name="Guruge J."/>
            <person name="Turnbaugh P.J."/>
            <person name="Mahowald M."/>
            <person name="Liep D."/>
            <person name="Gordon J."/>
        </authorList>
    </citation>
    <scope>NUCLEOTIDE SEQUENCE [LARGE SCALE GENOMIC DNA]</scope>
    <source>
        <strain evidence="2 3">DSM 30120</strain>
    </source>
</reference>
<protein>
    <submittedName>
        <fullName evidence="2">Uncharacterized protein</fullName>
    </submittedName>
</protein>
<keyword evidence="1" id="KW-1133">Transmembrane helix</keyword>
<feature type="transmembrane region" description="Helical" evidence="1">
    <location>
        <begin position="12"/>
        <end position="31"/>
    </location>
</feature>
<comment type="caution">
    <text evidence="2">The sequence shown here is derived from an EMBL/GenBank/DDBJ whole genome shotgun (WGS) entry which is preliminary data.</text>
</comment>
<dbReference type="EMBL" id="ABXW01000051">
    <property type="protein sequence ID" value="EEB45483.1"/>
    <property type="molecule type" value="Genomic_DNA"/>
</dbReference>
<accession>B6XGT6</accession>
<dbReference type="Proteomes" id="UP000003729">
    <property type="component" value="Unassembled WGS sequence"/>
</dbReference>
<feature type="transmembrane region" description="Helical" evidence="1">
    <location>
        <begin position="43"/>
        <end position="62"/>
    </location>
</feature>
<name>B6XGT6_9GAMM</name>